<proteinExistence type="predicted"/>
<name>G3H9N2_CRIGR</name>
<evidence type="ECO:0000313" key="2">
    <source>
        <dbReference type="Proteomes" id="UP000001075"/>
    </source>
</evidence>
<dbReference type="InParanoid" id="G3H9N2"/>
<dbReference type="AlphaFoldDB" id="G3H9N2"/>
<protein>
    <submittedName>
        <fullName evidence="1">Uncharacterized protein</fullName>
    </submittedName>
</protein>
<sequence>MTPSRGPNYFPPDDTFLNPCLLGRGIPSSNSTGAYGEVTNDVFLMKQCYFQQCSHLRELRALFGSWFKQKSLKCFQDNYKLDRF</sequence>
<evidence type="ECO:0000313" key="1">
    <source>
        <dbReference type="EMBL" id="EGV93533.1"/>
    </source>
</evidence>
<organism evidence="1 2">
    <name type="scientific">Cricetulus griseus</name>
    <name type="common">Chinese hamster</name>
    <name type="synonym">Cricetulus barabensis griseus</name>
    <dbReference type="NCBI Taxonomy" id="10029"/>
    <lineage>
        <taxon>Eukaryota</taxon>
        <taxon>Metazoa</taxon>
        <taxon>Chordata</taxon>
        <taxon>Craniata</taxon>
        <taxon>Vertebrata</taxon>
        <taxon>Euteleostomi</taxon>
        <taxon>Mammalia</taxon>
        <taxon>Eutheria</taxon>
        <taxon>Euarchontoglires</taxon>
        <taxon>Glires</taxon>
        <taxon>Rodentia</taxon>
        <taxon>Myomorpha</taxon>
        <taxon>Muroidea</taxon>
        <taxon>Cricetidae</taxon>
        <taxon>Cricetinae</taxon>
        <taxon>Cricetulus</taxon>
    </lineage>
</organism>
<reference evidence="2" key="1">
    <citation type="journal article" date="2011" name="Nat. Biotechnol.">
        <title>The genomic sequence of the Chinese hamster ovary (CHO)-K1 cell line.</title>
        <authorList>
            <person name="Xu X."/>
            <person name="Nagarajan H."/>
            <person name="Lewis N.E."/>
            <person name="Pan S."/>
            <person name="Cai Z."/>
            <person name="Liu X."/>
            <person name="Chen W."/>
            <person name="Xie M."/>
            <person name="Wang W."/>
            <person name="Hammond S."/>
            <person name="Andersen M.R."/>
            <person name="Neff N."/>
            <person name="Passarelli B."/>
            <person name="Koh W."/>
            <person name="Fan H.C."/>
            <person name="Wang J."/>
            <person name="Gui Y."/>
            <person name="Lee K.H."/>
            <person name="Betenbaugh M.J."/>
            <person name="Quake S.R."/>
            <person name="Famili I."/>
            <person name="Palsson B.O."/>
            <person name="Wang J."/>
        </authorList>
    </citation>
    <scope>NUCLEOTIDE SEQUENCE [LARGE SCALE GENOMIC DNA]</scope>
    <source>
        <strain evidence="2">CHO K1 cell line</strain>
    </source>
</reference>
<gene>
    <name evidence="1" type="ORF">I79_007109</name>
</gene>
<dbReference type="Proteomes" id="UP000001075">
    <property type="component" value="Unassembled WGS sequence"/>
</dbReference>
<accession>G3H9N2</accession>
<dbReference type="EMBL" id="JH000234">
    <property type="protein sequence ID" value="EGV93533.1"/>
    <property type="molecule type" value="Genomic_DNA"/>
</dbReference>